<gene>
    <name evidence="2" type="ORF">ECPE_LOCUS7385</name>
</gene>
<keyword evidence="1" id="KW-0472">Membrane</keyword>
<dbReference type="WBParaSite" id="ECPE_0000740101-mRNA-1">
    <property type="protein sequence ID" value="ECPE_0000740101-mRNA-1"/>
    <property type="gene ID" value="ECPE_0000740101"/>
</dbReference>
<keyword evidence="1" id="KW-1133">Transmembrane helix</keyword>
<evidence type="ECO:0000313" key="3">
    <source>
        <dbReference type="Proteomes" id="UP000272942"/>
    </source>
</evidence>
<proteinExistence type="predicted"/>
<organism evidence="4">
    <name type="scientific">Echinostoma caproni</name>
    <dbReference type="NCBI Taxonomy" id="27848"/>
    <lineage>
        <taxon>Eukaryota</taxon>
        <taxon>Metazoa</taxon>
        <taxon>Spiralia</taxon>
        <taxon>Lophotrochozoa</taxon>
        <taxon>Platyhelminthes</taxon>
        <taxon>Trematoda</taxon>
        <taxon>Digenea</taxon>
        <taxon>Plagiorchiida</taxon>
        <taxon>Echinostomata</taxon>
        <taxon>Echinostomatoidea</taxon>
        <taxon>Echinostomatidae</taxon>
        <taxon>Echinostoma</taxon>
    </lineage>
</organism>
<feature type="transmembrane region" description="Helical" evidence="1">
    <location>
        <begin position="28"/>
        <end position="51"/>
    </location>
</feature>
<feature type="transmembrane region" description="Helical" evidence="1">
    <location>
        <begin position="108"/>
        <end position="128"/>
    </location>
</feature>
<accession>A0A183AKA0</accession>
<keyword evidence="1" id="KW-0812">Transmembrane</keyword>
<reference evidence="4" key="1">
    <citation type="submission" date="2016-06" db="UniProtKB">
        <authorList>
            <consortium name="WormBaseParasite"/>
        </authorList>
    </citation>
    <scope>IDENTIFICATION</scope>
</reference>
<feature type="transmembrane region" description="Helical" evidence="1">
    <location>
        <begin position="58"/>
        <end position="76"/>
    </location>
</feature>
<dbReference type="AlphaFoldDB" id="A0A183AKA0"/>
<sequence length="134" mass="14868">MGFTCTLAPIIQERKDYNDNVWNSECRASVACMFLCFFMFCFAIIILGVAICCQTSDYCLGIAIATLAALCAFFGTTSYATFKHGNCEFIDAFKRPRHPKEIPSNGEWLFGNMASGFALFINSMLLVIPQAKKA</sequence>
<dbReference type="EMBL" id="UZAN01044534">
    <property type="protein sequence ID" value="VDP80953.1"/>
    <property type="molecule type" value="Genomic_DNA"/>
</dbReference>
<evidence type="ECO:0000256" key="1">
    <source>
        <dbReference type="SAM" id="Phobius"/>
    </source>
</evidence>
<protein>
    <submittedName>
        <fullName evidence="4">MARVEL domain-containing protein</fullName>
    </submittedName>
</protein>
<evidence type="ECO:0000313" key="2">
    <source>
        <dbReference type="EMBL" id="VDP80953.1"/>
    </source>
</evidence>
<dbReference type="Proteomes" id="UP000272942">
    <property type="component" value="Unassembled WGS sequence"/>
</dbReference>
<evidence type="ECO:0000313" key="4">
    <source>
        <dbReference type="WBParaSite" id="ECPE_0000740101-mRNA-1"/>
    </source>
</evidence>
<reference evidence="2 3" key="2">
    <citation type="submission" date="2018-11" db="EMBL/GenBank/DDBJ databases">
        <authorList>
            <consortium name="Pathogen Informatics"/>
        </authorList>
    </citation>
    <scope>NUCLEOTIDE SEQUENCE [LARGE SCALE GENOMIC DNA]</scope>
    <source>
        <strain evidence="2 3">Egypt</strain>
    </source>
</reference>
<name>A0A183AKA0_9TREM</name>
<keyword evidence="3" id="KW-1185">Reference proteome</keyword>